<protein>
    <submittedName>
        <fullName evidence="5">Exonuclease</fullName>
    </submittedName>
</protein>
<dbReference type="InterPro" id="IPR047201">
    <property type="entry name" value="ERI-1_3'hExo-like"/>
</dbReference>
<keyword evidence="1" id="KW-0540">Nuclease</keyword>
<dbReference type="CDD" id="cd06133">
    <property type="entry name" value="ERI-1_3'hExo_like"/>
    <property type="match status" value="1"/>
</dbReference>
<keyword evidence="6" id="KW-1185">Reference proteome</keyword>
<evidence type="ECO:0000256" key="3">
    <source>
        <dbReference type="ARBA" id="ARBA00022839"/>
    </source>
</evidence>
<dbReference type="Gene3D" id="3.30.420.10">
    <property type="entry name" value="Ribonuclease H-like superfamily/Ribonuclease H"/>
    <property type="match status" value="1"/>
</dbReference>
<organism evidence="5 6">
    <name type="scientific">Paenibacillus tyrfis</name>
    <dbReference type="NCBI Taxonomy" id="1501230"/>
    <lineage>
        <taxon>Bacteria</taxon>
        <taxon>Bacillati</taxon>
        <taxon>Bacillota</taxon>
        <taxon>Bacilli</taxon>
        <taxon>Bacillales</taxon>
        <taxon>Paenibacillaceae</taxon>
        <taxon>Paenibacillus</taxon>
    </lineage>
</organism>
<evidence type="ECO:0000313" key="6">
    <source>
        <dbReference type="Proteomes" id="UP000028123"/>
    </source>
</evidence>
<dbReference type="GO" id="GO:0003676">
    <property type="term" value="F:nucleic acid binding"/>
    <property type="evidence" value="ECO:0007669"/>
    <property type="project" value="InterPro"/>
</dbReference>
<accession>A0A081P9D2</accession>
<evidence type="ECO:0000313" key="5">
    <source>
        <dbReference type="EMBL" id="KEQ27305.1"/>
    </source>
</evidence>
<dbReference type="SUPFAM" id="SSF53098">
    <property type="entry name" value="Ribonuclease H-like"/>
    <property type="match status" value="1"/>
</dbReference>
<dbReference type="InterPro" id="IPR012337">
    <property type="entry name" value="RNaseH-like_sf"/>
</dbReference>
<dbReference type="SMART" id="SM00479">
    <property type="entry name" value="EXOIII"/>
    <property type="match status" value="1"/>
</dbReference>
<comment type="caution">
    <text evidence="5">The sequence shown here is derived from an EMBL/GenBank/DDBJ whole genome shotgun (WGS) entry which is preliminary data.</text>
</comment>
<gene>
    <name evidence="5" type="ORF">ET33_25905</name>
</gene>
<dbReference type="AlphaFoldDB" id="A0A081P9D2"/>
<proteinExistence type="predicted"/>
<dbReference type="GO" id="GO:0000175">
    <property type="term" value="F:3'-5'-RNA exonuclease activity"/>
    <property type="evidence" value="ECO:0007669"/>
    <property type="project" value="InterPro"/>
</dbReference>
<evidence type="ECO:0000256" key="1">
    <source>
        <dbReference type="ARBA" id="ARBA00022722"/>
    </source>
</evidence>
<keyword evidence="3 5" id="KW-0269">Exonuclease</keyword>
<sequence>MLAVIFDVETTYVTVKGDIPEIVEIGACKVNLNPYDPGEAVTDCFQCYTFPEIKGRFGKKTLKFIGLKEEDLGKVVPFREGYDRFMEWIGSELVYFCSWGVDDRKILLEHCRRFDLSQSWLNHYHDIQRPISQLLVKRNQMKLKDAIELAGIEKEGRFHSALVDAINTTKLFVRYYDQLNLRAAMRG</sequence>
<name>A0A081P9D2_9BACL</name>
<keyword evidence="2" id="KW-0378">Hydrolase</keyword>
<dbReference type="PANTHER" id="PTHR23044">
    <property type="entry name" value="3'-5' EXONUCLEASE ERI1-RELATED"/>
    <property type="match status" value="1"/>
</dbReference>
<reference evidence="5 6" key="1">
    <citation type="submission" date="2014-06" db="EMBL/GenBank/DDBJ databases">
        <title>Draft genome sequence of Paenibacillus sp. MSt1.</title>
        <authorList>
            <person name="Aw Y.K."/>
            <person name="Ong K.S."/>
            <person name="Gan H.M."/>
            <person name="Lee S.M."/>
        </authorList>
    </citation>
    <scope>NUCLEOTIDE SEQUENCE [LARGE SCALE GENOMIC DNA]</scope>
    <source>
        <strain evidence="5 6">MSt1</strain>
    </source>
</reference>
<dbReference type="eggNOG" id="COG5018">
    <property type="taxonomic scope" value="Bacteria"/>
</dbReference>
<dbReference type="InterPro" id="IPR013520">
    <property type="entry name" value="Ribonucl_H"/>
</dbReference>
<dbReference type="Proteomes" id="UP000028123">
    <property type="component" value="Unassembled WGS sequence"/>
</dbReference>
<evidence type="ECO:0000256" key="2">
    <source>
        <dbReference type="ARBA" id="ARBA00022801"/>
    </source>
</evidence>
<dbReference type="Pfam" id="PF00929">
    <property type="entry name" value="RNase_T"/>
    <property type="match status" value="1"/>
</dbReference>
<dbReference type="InterPro" id="IPR051274">
    <property type="entry name" value="3-5_Exoribonuclease"/>
</dbReference>
<dbReference type="OrthoDB" id="159416at2"/>
<dbReference type="EMBL" id="JNVM01000004">
    <property type="protein sequence ID" value="KEQ27305.1"/>
    <property type="molecule type" value="Genomic_DNA"/>
</dbReference>
<dbReference type="RefSeq" id="WP_036677506.1">
    <property type="nucleotide sequence ID" value="NZ_JNVM01000004.1"/>
</dbReference>
<dbReference type="InterPro" id="IPR036397">
    <property type="entry name" value="RNaseH_sf"/>
</dbReference>
<feature type="domain" description="Exonuclease" evidence="4">
    <location>
        <begin position="2"/>
        <end position="181"/>
    </location>
</feature>
<evidence type="ECO:0000259" key="4">
    <source>
        <dbReference type="SMART" id="SM00479"/>
    </source>
</evidence>
<dbReference type="PANTHER" id="PTHR23044:SF61">
    <property type="entry name" value="3'-5' EXORIBONUCLEASE 1-RELATED"/>
    <property type="match status" value="1"/>
</dbReference>